<dbReference type="Proteomes" id="UP000480684">
    <property type="component" value="Unassembled WGS sequence"/>
</dbReference>
<accession>A0A7C9QU22</accession>
<comment type="caution">
    <text evidence="1">The sequence shown here is derived from an EMBL/GenBank/DDBJ whole genome shotgun (WGS) entry which is preliminary data.</text>
</comment>
<dbReference type="AlphaFoldDB" id="A0A7C9QU22"/>
<organism evidence="1 2">
    <name type="scientific">Magnetospirillum aberrantis SpK</name>
    <dbReference type="NCBI Taxonomy" id="908842"/>
    <lineage>
        <taxon>Bacteria</taxon>
        <taxon>Pseudomonadati</taxon>
        <taxon>Pseudomonadota</taxon>
        <taxon>Alphaproteobacteria</taxon>
        <taxon>Rhodospirillales</taxon>
        <taxon>Rhodospirillaceae</taxon>
        <taxon>Magnetospirillum</taxon>
    </lineage>
</organism>
<name>A0A7C9QU22_9PROT</name>
<proteinExistence type="predicted"/>
<sequence>MTRPTPSARIAAVCVRGQRCKTIARNPRRLDLAEAIVSALLETAWQPLDAVLLPAGFLRLPTSIADLDFTGRAEALARTRIGRSLIRQCRRLEAAFPGILMVTGIDGDGMDEGDDQLCVAFGARGVVGVARKLFPTDHDTRNPERAVTPRLADYDCPGRIVALPSGRRAALCACYDVFGFHEGPDTLSARTRAIRQIHDGRRVLADDQDGFAALRRAALASWQARWRGAGVDLALAAIHGFEQPGRDGYWQRHGMACAAAALGGASVGAAHFEDGLPDPKSSTLTAAKVPKAHLKAGPYRRAHALAPTAWVTVRKGGREAALIRLFQV</sequence>
<evidence type="ECO:0000313" key="2">
    <source>
        <dbReference type="Proteomes" id="UP000480684"/>
    </source>
</evidence>
<gene>
    <name evidence="1" type="ORF">G4223_11250</name>
</gene>
<keyword evidence="2" id="KW-1185">Reference proteome</keyword>
<evidence type="ECO:0008006" key="3">
    <source>
        <dbReference type="Google" id="ProtNLM"/>
    </source>
</evidence>
<evidence type="ECO:0000313" key="1">
    <source>
        <dbReference type="EMBL" id="NFV80683.1"/>
    </source>
</evidence>
<dbReference type="EMBL" id="JAAIYP010000038">
    <property type="protein sequence ID" value="NFV80683.1"/>
    <property type="molecule type" value="Genomic_DNA"/>
</dbReference>
<protein>
    <recommendedName>
        <fullName evidence="3">Carbon-nitrogen hydrolase family protein</fullName>
    </recommendedName>
</protein>
<dbReference type="RefSeq" id="WP_163679384.1">
    <property type="nucleotide sequence ID" value="NZ_JAAIYP010000038.1"/>
</dbReference>
<reference evidence="1 2" key="1">
    <citation type="submission" date="2020-02" db="EMBL/GenBank/DDBJ databases">
        <authorList>
            <person name="Dziuba M."/>
            <person name="Kuznetsov B."/>
            <person name="Mardanov A."/>
            <person name="Ravin N."/>
            <person name="Grouzdev D."/>
        </authorList>
    </citation>
    <scope>NUCLEOTIDE SEQUENCE [LARGE SCALE GENOMIC DNA]</scope>
    <source>
        <strain evidence="1 2">SpK</strain>
    </source>
</reference>